<feature type="compositionally biased region" description="Low complexity" evidence="1">
    <location>
        <begin position="174"/>
        <end position="190"/>
    </location>
</feature>
<feature type="compositionally biased region" description="Basic residues" evidence="1">
    <location>
        <begin position="401"/>
        <end position="412"/>
    </location>
</feature>
<gene>
    <name evidence="2" type="ORF">IFM53868_10361</name>
</gene>
<keyword evidence="3" id="KW-1185">Reference proteome</keyword>
<feature type="compositionally biased region" description="Low complexity" evidence="1">
    <location>
        <begin position="383"/>
        <end position="398"/>
    </location>
</feature>
<feature type="region of interest" description="Disordered" evidence="1">
    <location>
        <begin position="291"/>
        <end position="315"/>
    </location>
</feature>
<feature type="compositionally biased region" description="Low complexity" evidence="1">
    <location>
        <begin position="210"/>
        <end position="222"/>
    </location>
</feature>
<organism evidence="2 3">
    <name type="scientific">Aspergillus udagawae</name>
    <dbReference type="NCBI Taxonomy" id="91492"/>
    <lineage>
        <taxon>Eukaryota</taxon>
        <taxon>Fungi</taxon>
        <taxon>Dikarya</taxon>
        <taxon>Ascomycota</taxon>
        <taxon>Pezizomycotina</taxon>
        <taxon>Eurotiomycetes</taxon>
        <taxon>Eurotiomycetidae</taxon>
        <taxon>Eurotiales</taxon>
        <taxon>Aspergillaceae</taxon>
        <taxon>Aspergillus</taxon>
        <taxon>Aspergillus subgen. Fumigati</taxon>
    </lineage>
</organism>
<dbReference type="Proteomes" id="UP000465266">
    <property type="component" value="Unassembled WGS sequence"/>
</dbReference>
<feature type="compositionally biased region" description="Low complexity" evidence="1">
    <location>
        <begin position="298"/>
        <end position="311"/>
    </location>
</feature>
<name>A0ABQ1BE04_9EURO</name>
<protein>
    <submittedName>
        <fullName evidence="2">Uncharacterized protein</fullName>
    </submittedName>
</protein>
<accession>A0ABQ1BE04</accession>
<evidence type="ECO:0000313" key="3">
    <source>
        <dbReference type="Proteomes" id="UP000465266"/>
    </source>
</evidence>
<sequence length="412" mass="45235">MDISALSFPLYFTLSGISPSLSSRAPNEILLKSKYRRHPFLVPPTSTLQTQGKSQSIKARIATAPWTPINAKKTPPQKSAIRSSGKLLRTRRGNSVASPPPPPQRQRGIHFTRSREGRAGTDLPQSDGSKAKPRYYRVFERPSSSTTASPHPKNFPTIHPIDTVRRRLNPDSLTTTQPQQQQKRSTQNQTLRERKGRKKMPSTTSPPPSNTSSPSSPNTLTPETLETDLLTHLASTTALEDLHATLLSSLQRLGWTEKIRKLSLELLRAGRCERFDDVVEAVVASAAGIKPPSAAAQNGNGNSNNNNNNNNHSEDDLAELDEMDVRIPKAVVEQGVRAIKEVLREVIVIEDDPDLNALHQSEHVSESKGSLEAEGEKEKSKISKSGESSVKNGDTSPTKKTEKKPKTGKQVK</sequence>
<dbReference type="EMBL" id="BLKG01000223">
    <property type="protein sequence ID" value="GFF99584.1"/>
    <property type="molecule type" value="Genomic_DNA"/>
</dbReference>
<reference evidence="2 3" key="1">
    <citation type="submission" date="2020-01" db="EMBL/GenBank/DDBJ databases">
        <title>Draft genome sequence of Aspergillus udagawae IFM 53868.</title>
        <authorList>
            <person name="Takahashi H."/>
            <person name="Yaguchi T."/>
        </authorList>
    </citation>
    <scope>NUCLEOTIDE SEQUENCE [LARGE SCALE GENOMIC DNA]</scope>
    <source>
        <strain evidence="2 3">IFM 53868</strain>
    </source>
</reference>
<feature type="region of interest" description="Disordered" evidence="1">
    <location>
        <begin position="62"/>
        <end position="222"/>
    </location>
</feature>
<feature type="region of interest" description="Disordered" evidence="1">
    <location>
        <begin position="358"/>
        <end position="412"/>
    </location>
</feature>
<evidence type="ECO:0000313" key="2">
    <source>
        <dbReference type="EMBL" id="GFF99584.1"/>
    </source>
</evidence>
<proteinExistence type="predicted"/>
<evidence type="ECO:0000256" key="1">
    <source>
        <dbReference type="SAM" id="MobiDB-lite"/>
    </source>
</evidence>
<feature type="compositionally biased region" description="Basic and acidic residues" evidence="1">
    <location>
        <begin position="360"/>
        <end position="381"/>
    </location>
</feature>
<comment type="caution">
    <text evidence="2">The sequence shown here is derived from an EMBL/GenBank/DDBJ whole genome shotgun (WGS) entry which is preliminary data.</text>
</comment>